<keyword evidence="4 9" id="KW-0349">Heme</keyword>
<keyword evidence="7 9" id="KW-0408">Iron</keyword>
<keyword evidence="6" id="KW-0560">Oxidoreductase</keyword>
<evidence type="ECO:0000256" key="8">
    <source>
        <dbReference type="ARBA" id="ARBA00023033"/>
    </source>
</evidence>
<evidence type="ECO:0000256" key="3">
    <source>
        <dbReference type="ARBA" id="ARBA00010617"/>
    </source>
</evidence>
<dbReference type="Pfam" id="PF00067">
    <property type="entry name" value="p450"/>
    <property type="match status" value="1"/>
</dbReference>
<dbReference type="GO" id="GO:0005506">
    <property type="term" value="F:iron ion binding"/>
    <property type="evidence" value="ECO:0007669"/>
    <property type="project" value="InterPro"/>
</dbReference>
<dbReference type="PANTHER" id="PTHR24305">
    <property type="entry name" value="CYTOCHROME P450"/>
    <property type="match status" value="1"/>
</dbReference>
<name>X8J448_9AGAM</name>
<dbReference type="InterPro" id="IPR001128">
    <property type="entry name" value="Cyt_P450"/>
</dbReference>
<feature type="binding site" description="axial binding residue" evidence="9">
    <location>
        <position position="436"/>
    </location>
    <ligand>
        <name>heme</name>
        <dbReference type="ChEBI" id="CHEBI:30413"/>
    </ligand>
    <ligandPart>
        <name>Fe</name>
        <dbReference type="ChEBI" id="CHEBI:18248"/>
    </ligandPart>
</feature>
<feature type="non-terminal residue" evidence="10">
    <location>
        <position position="498"/>
    </location>
</feature>
<keyword evidence="8" id="KW-0503">Monooxygenase</keyword>
<comment type="pathway">
    <text evidence="2">Secondary metabolite biosynthesis.</text>
</comment>
<dbReference type="PRINTS" id="PR00463">
    <property type="entry name" value="EP450I"/>
</dbReference>
<evidence type="ECO:0000256" key="2">
    <source>
        <dbReference type="ARBA" id="ARBA00005179"/>
    </source>
</evidence>
<comment type="caution">
    <text evidence="10">The sequence shown here is derived from an EMBL/GenBank/DDBJ whole genome shotgun (WGS) entry which is preliminary data.</text>
</comment>
<evidence type="ECO:0000256" key="1">
    <source>
        <dbReference type="ARBA" id="ARBA00001971"/>
    </source>
</evidence>
<dbReference type="AlphaFoldDB" id="X8J448"/>
<sequence length="498" mass="55712">MPNTLLEQLLNHQAIQTALDHASKVKEHPVGATLTTLGLLGVHTLYKSLKKTRMLNYINGPQSTSFFWGHNPQMNDILTALKFESQEDRLWIADPRAMQEIIVKEFDSFHESEEFLSWIRVATGNGIITVNGQKHKLQRKLLNPVFTPKHMRNRETLFQRTCIRTNLDNIVVPIFQAITNRLEDIVMGEIQEGGGSSATVDIYKWMNNVALGMIGQAGRRCLHAEKEEATNGTLHAQVAAGKDIMTSLLKQNEVMPVEERMSEEELIAQVNTFIFAGSETTSALARTLHLLALNTGIQTTLRSEVSEAFNLHGSDLDYDQINSLPYLDAVCREVLRLYPPVLFVERIAQKDCVLPLQCPVKAKDGKTTISQAPIKKGTHIYLSILAANRDKQIWGEDADEFKPSRWLDELPLAVRESKNPGVYSYMMTFLGGPRSCIGFKFSQLEMKIVLVKLIHSFKIEVGEQQIGWGSGGIVKPHVTNADGTLSPSHSMPMNISVV</sequence>
<dbReference type="Gene3D" id="1.10.630.10">
    <property type="entry name" value="Cytochrome P450"/>
    <property type="match status" value="2"/>
</dbReference>
<evidence type="ECO:0000256" key="9">
    <source>
        <dbReference type="PIRSR" id="PIRSR602401-1"/>
    </source>
</evidence>
<dbReference type="SUPFAM" id="SSF48264">
    <property type="entry name" value="Cytochrome P450"/>
    <property type="match status" value="1"/>
</dbReference>
<evidence type="ECO:0000256" key="4">
    <source>
        <dbReference type="ARBA" id="ARBA00022617"/>
    </source>
</evidence>
<dbReference type="PRINTS" id="PR00385">
    <property type="entry name" value="P450"/>
</dbReference>
<dbReference type="OrthoDB" id="1470350at2759"/>
<dbReference type="GO" id="GO:0016705">
    <property type="term" value="F:oxidoreductase activity, acting on paired donors, with incorporation or reduction of molecular oxygen"/>
    <property type="evidence" value="ECO:0007669"/>
    <property type="project" value="InterPro"/>
</dbReference>
<dbReference type="EMBL" id="JATN01000322">
    <property type="protein sequence ID" value="EUC56016.1"/>
    <property type="molecule type" value="Genomic_DNA"/>
</dbReference>
<dbReference type="InterPro" id="IPR002401">
    <property type="entry name" value="Cyt_P450_E_grp-I"/>
</dbReference>
<evidence type="ECO:0000313" key="11">
    <source>
        <dbReference type="Proteomes" id="UP000030108"/>
    </source>
</evidence>
<evidence type="ECO:0000256" key="5">
    <source>
        <dbReference type="ARBA" id="ARBA00022723"/>
    </source>
</evidence>
<proteinExistence type="inferred from homology"/>
<dbReference type="Proteomes" id="UP000030108">
    <property type="component" value="Unassembled WGS sequence"/>
</dbReference>
<organism evidence="10 11">
    <name type="scientific">Rhizoctonia solani AG-3 Rhs1AP</name>
    <dbReference type="NCBI Taxonomy" id="1086054"/>
    <lineage>
        <taxon>Eukaryota</taxon>
        <taxon>Fungi</taxon>
        <taxon>Dikarya</taxon>
        <taxon>Basidiomycota</taxon>
        <taxon>Agaricomycotina</taxon>
        <taxon>Agaricomycetes</taxon>
        <taxon>Cantharellales</taxon>
        <taxon>Ceratobasidiaceae</taxon>
        <taxon>Rhizoctonia</taxon>
    </lineage>
</organism>
<dbReference type="GO" id="GO:0004497">
    <property type="term" value="F:monooxygenase activity"/>
    <property type="evidence" value="ECO:0007669"/>
    <property type="project" value="UniProtKB-KW"/>
</dbReference>
<keyword evidence="5 9" id="KW-0479">Metal-binding</keyword>
<accession>X8J448</accession>
<protein>
    <submittedName>
        <fullName evidence="10">Cytochrome P450 family protein</fullName>
    </submittedName>
</protein>
<gene>
    <name evidence="10" type="ORF">RSOL_154720</name>
</gene>
<reference evidence="11" key="1">
    <citation type="journal article" date="2014" name="Genome Announc.">
        <title>Draft genome sequence of the plant-pathogenic soil fungus Rhizoctonia solani anastomosis group 3 strain Rhs1AP.</title>
        <authorList>
            <person name="Cubeta M.A."/>
            <person name="Thomas E."/>
            <person name="Dean R.A."/>
            <person name="Jabaji S."/>
            <person name="Neate S.M."/>
            <person name="Tavantzis S."/>
            <person name="Toda T."/>
            <person name="Vilgalys R."/>
            <person name="Bharathan N."/>
            <person name="Fedorova-Abrams N."/>
            <person name="Pakala S.B."/>
            <person name="Pakala S.M."/>
            <person name="Zafar N."/>
            <person name="Joardar V."/>
            <person name="Losada L."/>
            <person name="Nierman W.C."/>
        </authorList>
    </citation>
    <scope>NUCLEOTIDE SEQUENCE [LARGE SCALE GENOMIC DNA]</scope>
    <source>
        <strain evidence="11">AG-3</strain>
    </source>
</reference>
<comment type="similarity">
    <text evidence="3">Belongs to the cytochrome P450 family.</text>
</comment>
<dbReference type="GO" id="GO:0020037">
    <property type="term" value="F:heme binding"/>
    <property type="evidence" value="ECO:0007669"/>
    <property type="project" value="InterPro"/>
</dbReference>
<evidence type="ECO:0000256" key="7">
    <source>
        <dbReference type="ARBA" id="ARBA00023004"/>
    </source>
</evidence>
<comment type="cofactor">
    <cofactor evidence="1 9">
        <name>heme</name>
        <dbReference type="ChEBI" id="CHEBI:30413"/>
    </cofactor>
</comment>
<dbReference type="InterPro" id="IPR050121">
    <property type="entry name" value="Cytochrome_P450_monoxygenase"/>
</dbReference>
<evidence type="ECO:0000313" key="10">
    <source>
        <dbReference type="EMBL" id="EUC56016.1"/>
    </source>
</evidence>
<dbReference type="PANTHER" id="PTHR24305:SF166">
    <property type="entry name" value="CYTOCHROME P450 12A4, MITOCHONDRIAL-RELATED"/>
    <property type="match status" value="1"/>
</dbReference>
<dbReference type="InterPro" id="IPR036396">
    <property type="entry name" value="Cyt_P450_sf"/>
</dbReference>
<evidence type="ECO:0000256" key="6">
    <source>
        <dbReference type="ARBA" id="ARBA00023002"/>
    </source>
</evidence>